<organism evidence="1 2">
    <name type="scientific">Cordylochernes scorpioides</name>
    <dbReference type="NCBI Taxonomy" id="51811"/>
    <lineage>
        <taxon>Eukaryota</taxon>
        <taxon>Metazoa</taxon>
        <taxon>Ecdysozoa</taxon>
        <taxon>Arthropoda</taxon>
        <taxon>Chelicerata</taxon>
        <taxon>Arachnida</taxon>
        <taxon>Pseudoscorpiones</taxon>
        <taxon>Cheliferoidea</taxon>
        <taxon>Chernetidae</taxon>
        <taxon>Cordylochernes</taxon>
    </lineage>
</organism>
<accession>A0ABY6LWG5</accession>
<gene>
    <name evidence="1" type="ORF">LAZ67_X002298</name>
</gene>
<name>A0ABY6LWG5_9ARAC</name>
<reference evidence="1 2" key="1">
    <citation type="submission" date="2022-03" db="EMBL/GenBank/DDBJ databases">
        <title>A chromosomal length assembly of Cordylochernes scorpioides.</title>
        <authorList>
            <person name="Zeh D."/>
            <person name="Zeh J."/>
        </authorList>
    </citation>
    <scope>NUCLEOTIDE SEQUENCE [LARGE SCALE GENOMIC DNA]</scope>
    <source>
        <strain evidence="1">IN4F17</strain>
        <tissue evidence="1">Whole Body</tissue>
    </source>
</reference>
<protein>
    <recommendedName>
        <fullName evidence="3">Gag-pol polyprotein</fullName>
    </recommendedName>
</protein>
<sequence>MLIKVYVRDLLLLVIRSAQERKVNFKVLMTKVNSQIRHLSMLGVTTDKCADILYLVVESCLPEDVLLSWQRSSESEELESLMKFLRHSLAQPTPGKIEMKKRSFNARREISKTSGFMHSDISPTLHDKFKCIFSHNGHPSQDCQKGMKMGMDQKNDKIKSINRCLKCLLPGHRSSVMQKEKVQSCRIGKKESITTTEFNVNSGTKACLETLLVRVWGPKGSKVVRAVIDSGSSQSYILEHIVKDFGVPIMDEEELDHEIFEGIRYTDWHRIYCLTQSSIENDRCISCPASDTNQIARCCCRSTVFFVCAI</sequence>
<proteinExistence type="predicted"/>
<evidence type="ECO:0008006" key="3">
    <source>
        <dbReference type="Google" id="ProtNLM"/>
    </source>
</evidence>
<dbReference type="Proteomes" id="UP001235939">
    <property type="component" value="Chromosome X"/>
</dbReference>
<keyword evidence="2" id="KW-1185">Reference proteome</keyword>
<evidence type="ECO:0000313" key="2">
    <source>
        <dbReference type="Proteomes" id="UP001235939"/>
    </source>
</evidence>
<dbReference type="EMBL" id="CP092886">
    <property type="protein sequence ID" value="UYV84467.1"/>
    <property type="molecule type" value="Genomic_DNA"/>
</dbReference>
<evidence type="ECO:0000313" key="1">
    <source>
        <dbReference type="EMBL" id="UYV84467.1"/>
    </source>
</evidence>